<evidence type="ECO:0000313" key="1">
    <source>
        <dbReference type="EMBL" id="CAA6823356.1"/>
    </source>
</evidence>
<reference evidence="1" key="1">
    <citation type="submission" date="2020-01" db="EMBL/GenBank/DDBJ databases">
        <authorList>
            <person name="Meier V. D."/>
            <person name="Meier V D."/>
        </authorList>
    </citation>
    <scope>NUCLEOTIDE SEQUENCE</scope>
    <source>
        <strain evidence="1">HLG_WM_MAG_01</strain>
    </source>
</reference>
<dbReference type="EMBL" id="CACVAS010000117">
    <property type="protein sequence ID" value="CAA6823356.1"/>
    <property type="molecule type" value="Genomic_DNA"/>
</dbReference>
<protein>
    <submittedName>
        <fullName evidence="1">Uncharacterized protein</fullName>
    </submittedName>
</protein>
<dbReference type="AlphaFoldDB" id="A0A6S6U735"/>
<organism evidence="1">
    <name type="scientific">uncultured Sulfurovum sp</name>
    <dbReference type="NCBI Taxonomy" id="269237"/>
    <lineage>
        <taxon>Bacteria</taxon>
        <taxon>Pseudomonadati</taxon>
        <taxon>Campylobacterota</taxon>
        <taxon>Epsilonproteobacteria</taxon>
        <taxon>Campylobacterales</taxon>
        <taxon>Sulfurovaceae</taxon>
        <taxon>Sulfurovum</taxon>
        <taxon>environmental samples</taxon>
    </lineage>
</organism>
<name>A0A6S6U735_9BACT</name>
<sequence>MTLEEIAFELELAGLRIEEQRMLLSSVKRAGYDPKLLDRKLIGMGYAPIFSIYDDDAIAITEKKV</sequence>
<gene>
    <name evidence="1" type="ORF">HELGO_WM913</name>
</gene>
<proteinExistence type="predicted"/>
<accession>A0A6S6U735</accession>